<feature type="transmembrane region" description="Helical" evidence="6">
    <location>
        <begin position="73"/>
        <end position="93"/>
    </location>
</feature>
<feature type="transmembrane region" description="Helical" evidence="6">
    <location>
        <begin position="127"/>
        <end position="145"/>
    </location>
</feature>
<dbReference type="PANTHER" id="PTHR22911">
    <property type="entry name" value="ACYL-MALONYL CONDENSING ENZYME-RELATED"/>
    <property type="match status" value="1"/>
</dbReference>
<evidence type="ECO:0000313" key="8">
    <source>
        <dbReference type="EMBL" id="MBC8576067.1"/>
    </source>
</evidence>
<feature type="transmembrane region" description="Helical" evidence="6">
    <location>
        <begin position="151"/>
        <end position="169"/>
    </location>
</feature>
<comment type="caution">
    <text evidence="8">The sequence shown here is derived from an EMBL/GenBank/DDBJ whole genome shotgun (WGS) entry which is preliminary data.</text>
</comment>
<feature type="transmembrane region" description="Helical" evidence="6">
    <location>
        <begin position="211"/>
        <end position="235"/>
    </location>
</feature>
<organism evidence="8 9">
    <name type="scientific">Yanshouia hominis</name>
    <dbReference type="NCBI Taxonomy" id="2763673"/>
    <lineage>
        <taxon>Bacteria</taxon>
        <taxon>Bacillati</taxon>
        <taxon>Bacillota</taxon>
        <taxon>Clostridia</taxon>
        <taxon>Eubacteriales</taxon>
        <taxon>Oscillospiraceae</taxon>
        <taxon>Yanshouia</taxon>
    </lineage>
</organism>
<evidence type="ECO:0000256" key="5">
    <source>
        <dbReference type="ARBA" id="ARBA00023136"/>
    </source>
</evidence>
<dbReference type="Proteomes" id="UP000658131">
    <property type="component" value="Unassembled WGS sequence"/>
</dbReference>
<evidence type="ECO:0000256" key="6">
    <source>
        <dbReference type="SAM" id="Phobius"/>
    </source>
</evidence>
<dbReference type="InterPro" id="IPR037185">
    <property type="entry name" value="EmrE-like"/>
</dbReference>
<dbReference type="RefSeq" id="WP_262399620.1">
    <property type="nucleotide sequence ID" value="NZ_JACRTB010000008.1"/>
</dbReference>
<evidence type="ECO:0000256" key="4">
    <source>
        <dbReference type="ARBA" id="ARBA00022989"/>
    </source>
</evidence>
<keyword evidence="5 6" id="KW-0472">Membrane</keyword>
<feature type="domain" description="EamA" evidence="7">
    <location>
        <begin position="9"/>
        <end position="140"/>
    </location>
</feature>
<comment type="similarity">
    <text evidence="2">Belongs to the EamA transporter family.</text>
</comment>
<name>A0ABR7NI35_9FIRM</name>
<keyword evidence="4 6" id="KW-1133">Transmembrane helix</keyword>
<dbReference type="EMBL" id="JACRTB010000008">
    <property type="protein sequence ID" value="MBC8576067.1"/>
    <property type="molecule type" value="Genomic_DNA"/>
</dbReference>
<reference evidence="8 9" key="1">
    <citation type="submission" date="2020-08" db="EMBL/GenBank/DDBJ databases">
        <title>Genome public.</title>
        <authorList>
            <person name="Liu C."/>
            <person name="Sun Q."/>
        </authorList>
    </citation>
    <scope>NUCLEOTIDE SEQUENCE [LARGE SCALE GENOMIC DNA]</scope>
    <source>
        <strain evidence="8 9">BX1</strain>
    </source>
</reference>
<keyword evidence="9" id="KW-1185">Reference proteome</keyword>
<feature type="transmembrane region" description="Helical" evidence="6">
    <location>
        <begin position="42"/>
        <end position="61"/>
    </location>
</feature>
<dbReference type="PANTHER" id="PTHR22911:SF6">
    <property type="entry name" value="SOLUTE CARRIER FAMILY 35 MEMBER G1"/>
    <property type="match status" value="1"/>
</dbReference>
<dbReference type="SUPFAM" id="SSF103481">
    <property type="entry name" value="Multidrug resistance efflux transporter EmrE"/>
    <property type="match status" value="2"/>
</dbReference>
<feature type="transmembrane region" description="Helical" evidence="6">
    <location>
        <begin position="242"/>
        <end position="259"/>
    </location>
</feature>
<feature type="domain" description="EamA" evidence="7">
    <location>
        <begin position="154"/>
        <end position="282"/>
    </location>
</feature>
<feature type="transmembrane region" description="Helical" evidence="6">
    <location>
        <begin position="7"/>
        <end position="30"/>
    </location>
</feature>
<gene>
    <name evidence="8" type="ORF">H8717_06555</name>
</gene>
<evidence type="ECO:0000256" key="3">
    <source>
        <dbReference type="ARBA" id="ARBA00022692"/>
    </source>
</evidence>
<evidence type="ECO:0000256" key="1">
    <source>
        <dbReference type="ARBA" id="ARBA00004141"/>
    </source>
</evidence>
<accession>A0ABR7NI35</accession>
<dbReference type="Pfam" id="PF00892">
    <property type="entry name" value="EamA"/>
    <property type="match status" value="2"/>
</dbReference>
<feature type="transmembrane region" description="Helical" evidence="6">
    <location>
        <begin position="181"/>
        <end position="199"/>
    </location>
</feature>
<keyword evidence="3 6" id="KW-0812">Transmembrane</keyword>
<dbReference type="InterPro" id="IPR000620">
    <property type="entry name" value="EamA_dom"/>
</dbReference>
<protein>
    <submittedName>
        <fullName evidence="8">DMT family transporter</fullName>
    </submittedName>
</protein>
<proteinExistence type="inferred from homology"/>
<comment type="subcellular location">
    <subcellularLocation>
        <location evidence="1">Membrane</location>
        <topology evidence="1">Multi-pass membrane protein</topology>
    </subcellularLocation>
</comment>
<evidence type="ECO:0000313" key="9">
    <source>
        <dbReference type="Proteomes" id="UP000658131"/>
    </source>
</evidence>
<feature type="transmembrane region" description="Helical" evidence="6">
    <location>
        <begin position="99"/>
        <end position="118"/>
    </location>
</feature>
<feature type="transmembrane region" description="Helical" evidence="6">
    <location>
        <begin position="265"/>
        <end position="282"/>
    </location>
</feature>
<evidence type="ECO:0000259" key="7">
    <source>
        <dbReference type="Pfam" id="PF00892"/>
    </source>
</evidence>
<evidence type="ECO:0000256" key="2">
    <source>
        <dbReference type="ARBA" id="ARBA00007362"/>
    </source>
</evidence>
<sequence length="291" mass="31444">MQQGYNLRLGVLTMISASFGFSAMQLTVALSKTTMPLMQQVFFRNIICLAIGLVLCRARRVSCFGSRKQQPFLFGRSISGLLGVICLFSASAGARQADVSILSKLNPFFVALFAAVFLHERVTRRQVAALFLAFVGAFLVCNPTMNSNLGPLGLALLNAFFSGVAYILLSYMNGKADPFTIISHFSLVSCAFGGTWLLLTNSFVRPSGRDLLMLLLIGLFSALGQVCVTFAYRLAPAAQISILDYAGILFSLVLGWFFLGETVPSTSIAGAVLVVFGAWVSLRSKRDAQSN</sequence>